<sequence length="39" mass="4472">MSLSKHADISFVNNVREQSEKLESLKQIIRDIQKVGACR</sequence>
<accession>A0A6N2WQN7</accession>
<proteinExistence type="predicted"/>
<name>A0A6N2WQN7_CLOIN</name>
<evidence type="ECO:0000313" key="1">
    <source>
        <dbReference type="EMBL" id="VYT44397.1"/>
    </source>
</evidence>
<dbReference type="EMBL" id="CACRTE010000035">
    <property type="protein sequence ID" value="VYT44397.1"/>
    <property type="molecule type" value="Genomic_DNA"/>
</dbReference>
<protein>
    <submittedName>
        <fullName evidence="1">Uncharacterized protein</fullName>
    </submittedName>
</protein>
<reference evidence="1" key="1">
    <citation type="submission" date="2019-11" db="EMBL/GenBank/DDBJ databases">
        <authorList>
            <person name="Feng L."/>
        </authorList>
    </citation>
    <scope>NUCLEOTIDE SEQUENCE</scope>
    <source>
        <strain evidence="1">CinnocuumLFYP12</strain>
    </source>
</reference>
<dbReference type="AlphaFoldDB" id="A0A6N2WQN7"/>
<organism evidence="1">
    <name type="scientific">Clostridium innocuum</name>
    <dbReference type="NCBI Taxonomy" id="1522"/>
    <lineage>
        <taxon>Bacteria</taxon>
        <taxon>Bacillati</taxon>
        <taxon>Bacillota</taxon>
        <taxon>Clostridia</taxon>
        <taxon>Eubacteriales</taxon>
        <taxon>Clostridiaceae</taxon>
        <taxon>Clostridium</taxon>
    </lineage>
</organism>
<gene>
    <name evidence="1" type="ORF">CILFYP12_03416</name>
</gene>